<keyword evidence="4 10" id="KW-0812">Transmembrane</keyword>
<dbReference type="AlphaFoldDB" id="A0A4R2KJD9"/>
<keyword evidence="6 11" id="KW-0798">TonB box</keyword>
<dbReference type="InterPro" id="IPR037066">
    <property type="entry name" value="Plug_dom_sf"/>
</dbReference>
<evidence type="ECO:0000256" key="7">
    <source>
        <dbReference type="ARBA" id="ARBA00023136"/>
    </source>
</evidence>
<keyword evidence="16" id="KW-1185">Reference proteome</keyword>
<dbReference type="Proteomes" id="UP000295142">
    <property type="component" value="Unassembled WGS sequence"/>
</dbReference>
<dbReference type="Gene3D" id="2.40.170.20">
    <property type="entry name" value="TonB-dependent receptor, beta-barrel domain"/>
    <property type="match status" value="1"/>
</dbReference>
<evidence type="ECO:0000256" key="3">
    <source>
        <dbReference type="ARBA" id="ARBA00022452"/>
    </source>
</evidence>
<dbReference type="Pfam" id="PF00593">
    <property type="entry name" value="TonB_dep_Rec_b-barrel"/>
    <property type="match status" value="1"/>
</dbReference>
<evidence type="ECO:0000256" key="10">
    <source>
        <dbReference type="PROSITE-ProRule" id="PRU01360"/>
    </source>
</evidence>
<feature type="chain" id="PRO_5020391953" evidence="12">
    <location>
        <begin position="23"/>
        <end position="594"/>
    </location>
</feature>
<dbReference type="CDD" id="cd01347">
    <property type="entry name" value="ligand_gated_channel"/>
    <property type="match status" value="1"/>
</dbReference>
<evidence type="ECO:0000256" key="5">
    <source>
        <dbReference type="ARBA" id="ARBA00022729"/>
    </source>
</evidence>
<evidence type="ECO:0000256" key="11">
    <source>
        <dbReference type="RuleBase" id="RU003357"/>
    </source>
</evidence>
<evidence type="ECO:0000256" key="8">
    <source>
        <dbReference type="ARBA" id="ARBA00023170"/>
    </source>
</evidence>
<dbReference type="GO" id="GO:0009279">
    <property type="term" value="C:cell outer membrane"/>
    <property type="evidence" value="ECO:0007669"/>
    <property type="project" value="UniProtKB-SubCell"/>
</dbReference>
<evidence type="ECO:0000256" key="2">
    <source>
        <dbReference type="ARBA" id="ARBA00022448"/>
    </source>
</evidence>
<evidence type="ECO:0000259" key="14">
    <source>
        <dbReference type="Pfam" id="PF07715"/>
    </source>
</evidence>
<dbReference type="OrthoDB" id="9760333at2"/>
<dbReference type="GO" id="GO:0044718">
    <property type="term" value="P:siderophore transmembrane transport"/>
    <property type="evidence" value="ECO:0007669"/>
    <property type="project" value="TreeGrafter"/>
</dbReference>
<accession>A0A4R2KJD9</accession>
<keyword evidence="9 10" id="KW-0998">Cell outer membrane</keyword>
<keyword evidence="7 10" id="KW-0472">Membrane</keyword>
<dbReference type="PANTHER" id="PTHR30069">
    <property type="entry name" value="TONB-DEPENDENT OUTER MEMBRANE RECEPTOR"/>
    <property type="match status" value="1"/>
</dbReference>
<dbReference type="RefSeq" id="WP_132540332.1">
    <property type="nucleotide sequence ID" value="NZ_SLWW01000001.1"/>
</dbReference>
<proteinExistence type="inferred from homology"/>
<feature type="domain" description="TonB-dependent receptor plug" evidence="14">
    <location>
        <begin position="44"/>
        <end position="149"/>
    </location>
</feature>
<dbReference type="EMBL" id="SLWW01000001">
    <property type="protein sequence ID" value="TCO74011.1"/>
    <property type="molecule type" value="Genomic_DNA"/>
</dbReference>
<evidence type="ECO:0000259" key="13">
    <source>
        <dbReference type="Pfam" id="PF00593"/>
    </source>
</evidence>
<reference evidence="15 16" key="1">
    <citation type="submission" date="2019-03" db="EMBL/GenBank/DDBJ databases">
        <title>Genomic Encyclopedia of Type Strains, Phase IV (KMG-IV): sequencing the most valuable type-strain genomes for metagenomic binning, comparative biology and taxonomic classification.</title>
        <authorList>
            <person name="Goeker M."/>
        </authorList>
    </citation>
    <scope>NUCLEOTIDE SEQUENCE [LARGE SCALE GENOMIC DNA]</scope>
    <source>
        <strain evidence="15 16">DSM 4868</strain>
    </source>
</reference>
<keyword evidence="8" id="KW-0675">Receptor</keyword>
<dbReference type="SUPFAM" id="SSF56935">
    <property type="entry name" value="Porins"/>
    <property type="match status" value="1"/>
</dbReference>
<gene>
    <name evidence="15" type="ORF">EV655_101167</name>
</gene>
<dbReference type="Pfam" id="PF07715">
    <property type="entry name" value="Plug"/>
    <property type="match status" value="1"/>
</dbReference>
<keyword evidence="3 10" id="KW-1134">Transmembrane beta strand</keyword>
<dbReference type="PROSITE" id="PS52016">
    <property type="entry name" value="TONB_DEPENDENT_REC_3"/>
    <property type="match status" value="1"/>
</dbReference>
<name>A0A4R2KJD9_9RHOB</name>
<comment type="subcellular location">
    <subcellularLocation>
        <location evidence="1 10">Cell outer membrane</location>
        <topology evidence="1 10">Multi-pass membrane protein</topology>
    </subcellularLocation>
</comment>
<evidence type="ECO:0000256" key="9">
    <source>
        <dbReference type="ARBA" id="ARBA00023237"/>
    </source>
</evidence>
<comment type="caution">
    <text evidence="15">The sequence shown here is derived from an EMBL/GenBank/DDBJ whole genome shotgun (WGS) entry which is preliminary data.</text>
</comment>
<evidence type="ECO:0000256" key="4">
    <source>
        <dbReference type="ARBA" id="ARBA00022692"/>
    </source>
</evidence>
<dbReference type="Gene3D" id="2.170.130.10">
    <property type="entry name" value="TonB-dependent receptor, plug domain"/>
    <property type="match status" value="1"/>
</dbReference>
<dbReference type="GO" id="GO:0015344">
    <property type="term" value="F:siderophore uptake transmembrane transporter activity"/>
    <property type="evidence" value="ECO:0007669"/>
    <property type="project" value="TreeGrafter"/>
</dbReference>
<dbReference type="InterPro" id="IPR039426">
    <property type="entry name" value="TonB-dep_rcpt-like"/>
</dbReference>
<evidence type="ECO:0000256" key="12">
    <source>
        <dbReference type="SAM" id="SignalP"/>
    </source>
</evidence>
<dbReference type="InterPro" id="IPR012910">
    <property type="entry name" value="Plug_dom"/>
</dbReference>
<dbReference type="InterPro" id="IPR036942">
    <property type="entry name" value="Beta-barrel_TonB_sf"/>
</dbReference>
<evidence type="ECO:0000313" key="16">
    <source>
        <dbReference type="Proteomes" id="UP000295142"/>
    </source>
</evidence>
<organism evidence="15 16">
    <name type="scientific">Rhodovulum euryhalinum</name>
    <dbReference type="NCBI Taxonomy" id="35805"/>
    <lineage>
        <taxon>Bacteria</taxon>
        <taxon>Pseudomonadati</taxon>
        <taxon>Pseudomonadota</taxon>
        <taxon>Alphaproteobacteria</taxon>
        <taxon>Rhodobacterales</taxon>
        <taxon>Paracoccaceae</taxon>
        <taxon>Rhodovulum</taxon>
    </lineage>
</organism>
<evidence type="ECO:0000256" key="6">
    <source>
        <dbReference type="ARBA" id="ARBA00023077"/>
    </source>
</evidence>
<feature type="domain" description="TonB-dependent receptor-like beta-barrel" evidence="13">
    <location>
        <begin position="171"/>
        <end position="568"/>
    </location>
</feature>
<keyword evidence="5 12" id="KW-0732">Signal</keyword>
<protein>
    <submittedName>
        <fullName evidence="15">Vitamin B12 transporter</fullName>
    </submittedName>
</protein>
<dbReference type="InterPro" id="IPR000531">
    <property type="entry name" value="Beta-barrel_TonB"/>
</dbReference>
<evidence type="ECO:0000313" key="15">
    <source>
        <dbReference type="EMBL" id="TCO74011.1"/>
    </source>
</evidence>
<evidence type="ECO:0000256" key="1">
    <source>
        <dbReference type="ARBA" id="ARBA00004571"/>
    </source>
</evidence>
<feature type="signal peptide" evidence="12">
    <location>
        <begin position="1"/>
        <end position="22"/>
    </location>
</feature>
<sequence>MIRKTIALGLGVTALTPLAATAQNSLLLDELVASASLLPIEVNRTGATVETLDYGEIARGGPNLSETFSRLPGLSFSANGGLGKSSTLRIRGLSDKYISTRIDGMDFSDPTQIDAKLNFGTLTAGLADRVEVLKGAQSSLYGANAIAGVVDITTWRPEAPGASGRAAVEVGSYGTYSGTFSIGQKTDRGEVAMTLTRLSTEGFSSQAGNTEDDGFEQTALTLSAAYDATDSLRLGFSALYSEGTSEYDGFVSLAAEEDETRKGVRAFAQIAGGAIDHELSIAYTETERTYRDGVITDYKGDRTTFAYLGSVEPAAQSALAFGAEWIEENADFSGGSYDGDSAALFGEWQYAPSDSLDLSFSLRYDDPSDFDAQMTGRVALAWRPQDDLIVRAVLGTGYRAPSLYQRFDPTYGNPAIQPEKSRSAEIGIEKRYGEGSFAKATLFYAEIEDLIGFDSATFVTEQVPGTTRSQGIELSGRYALGATAALFGNYTYTDAEGTGGRLIRVPRHDLNLGVEAAFAQKWTGQVTLQHVADQLDGGTSLGDYTVVNAGLSYAVSDRTEAYLRLENLFDEDYQTSRGFNTAGRSVYVGLRASF</sequence>
<comment type="similarity">
    <text evidence="10 11">Belongs to the TonB-dependent receptor family.</text>
</comment>
<keyword evidence="2 10" id="KW-0813">Transport</keyword>
<dbReference type="PANTHER" id="PTHR30069:SF29">
    <property type="entry name" value="HEMOGLOBIN AND HEMOGLOBIN-HAPTOGLOBIN-BINDING PROTEIN 1-RELATED"/>
    <property type="match status" value="1"/>
</dbReference>